<reference evidence="3" key="1">
    <citation type="submission" date="2018-05" db="EMBL/GenBank/DDBJ databases">
        <authorList>
            <person name="Lanie J.A."/>
            <person name="Ng W.-L."/>
            <person name="Kazmierczak K.M."/>
            <person name="Andrzejewski T.M."/>
            <person name="Davidsen T.M."/>
            <person name="Wayne K.J."/>
            <person name="Tettelin H."/>
            <person name="Glass J.I."/>
            <person name="Rusch D."/>
            <person name="Podicherti R."/>
            <person name="Tsui H.-C.T."/>
            <person name="Winkler M.E."/>
        </authorList>
    </citation>
    <scope>NUCLEOTIDE SEQUENCE</scope>
</reference>
<dbReference type="PANTHER" id="PTHR46732">
    <property type="entry name" value="ATP-DEPENDENT PROTEASE LA (LON) DOMAIN PROTEIN"/>
    <property type="match status" value="1"/>
</dbReference>
<feature type="compositionally biased region" description="Polar residues" evidence="1">
    <location>
        <begin position="237"/>
        <end position="246"/>
    </location>
</feature>
<evidence type="ECO:0000313" key="3">
    <source>
        <dbReference type="EMBL" id="SUZ75857.1"/>
    </source>
</evidence>
<accession>A0A381QCQ3</accession>
<dbReference type="InterPro" id="IPR015947">
    <property type="entry name" value="PUA-like_sf"/>
</dbReference>
<feature type="region of interest" description="Disordered" evidence="1">
    <location>
        <begin position="227"/>
        <end position="246"/>
    </location>
</feature>
<dbReference type="Gene3D" id="2.30.130.40">
    <property type="entry name" value="LON domain-like"/>
    <property type="match status" value="1"/>
</dbReference>
<dbReference type="SMART" id="SM00464">
    <property type="entry name" value="LON"/>
    <property type="match status" value="1"/>
</dbReference>
<sequence length="246" mass="26260">MRPVTLGCTIALISVLSAAGSSAAQSDLDAVMTLPDTIPIFPLQDVVLFPNSSVPLHIFESRYRAMVADALEGDSIIGMILLQPGHEAEYEGRPPIFEVGCAGVIITAEELPDGRYNIVLEGFEKFQVLSEDASRSYRLAEVEALPEVIEPSDRPLLKQRRQQLERALSSVSPGIGLPSSDLPDEEAVDGLSAVLPLEPAVRQDLLEADGPAERALRLIRRLTGGRSAALTARPRPSGSSNGTGAL</sequence>
<proteinExistence type="predicted"/>
<dbReference type="InterPro" id="IPR003111">
    <property type="entry name" value="Lon_prtase_N"/>
</dbReference>
<gene>
    <name evidence="3" type="ORF">METZ01_LOCUS28711</name>
</gene>
<dbReference type="SUPFAM" id="SSF88697">
    <property type="entry name" value="PUA domain-like"/>
    <property type="match status" value="1"/>
</dbReference>
<evidence type="ECO:0000259" key="2">
    <source>
        <dbReference type="PROSITE" id="PS51787"/>
    </source>
</evidence>
<dbReference type="PANTHER" id="PTHR46732:SF8">
    <property type="entry name" value="ATP-DEPENDENT PROTEASE LA (LON) DOMAIN PROTEIN"/>
    <property type="match status" value="1"/>
</dbReference>
<dbReference type="AlphaFoldDB" id="A0A381QCQ3"/>
<name>A0A381QCQ3_9ZZZZ</name>
<dbReference type="Pfam" id="PF02190">
    <property type="entry name" value="LON_substr_bdg"/>
    <property type="match status" value="1"/>
</dbReference>
<organism evidence="3">
    <name type="scientific">marine metagenome</name>
    <dbReference type="NCBI Taxonomy" id="408172"/>
    <lineage>
        <taxon>unclassified sequences</taxon>
        <taxon>metagenomes</taxon>
        <taxon>ecological metagenomes</taxon>
    </lineage>
</organism>
<dbReference type="EMBL" id="UINC01001260">
    <property type="protein sequence ID" value="SUZ75857.1"/>
    <property type="molecule type" value="Genomic_DNA"/>
</dbReference>
<feature type="domain" description="Lon N-terminal" evidence="2">
    <location>
        <begin position="38"/>
        <end position="226"/>
    </location>
</feature>
<dbReference type="InterPro" id="IPR046336">
    <property type="entry name" value="Lon_prtase_N_sf"/>
</dbReference>
<evidence type="ECO:0000256" key="1">
    <source>
        <dbReference type="SAM" id="MobiDB-lite"/>
    </source>
</evidence>
<dbReference type="PROSITE" id="PS51787">
    <property type="entry name" value="LON_N"/>
    <property type="match status" value="1"/>
</dbReference>
<protein>
    <recommendedName>
        <fullName evidence="2">Lon N-terminal domain-containing protein</fullName>
    </recommendedName>
</protein>